<organism evidence="1 2">
    <name type="scientific">Paraglaciecola algarum</name>
    <dbReference type="NCBI Taxonomy" id="3050085"/>
    <lineage>
        <taxon>Bacteria</taxon>
        <taxon>Pseudomonadati</taxon>
        <taxon>Pseudomonadota</taxon>
        <taxon>Gammaproteobacteria</taxon>
        <taxon>Alteromonadales</taxon>
        <taxon>Alteromonadaceae</taxon>
        <taxon>Paraglaciecola</taxon>
    </lineage>
</organism>
<keyword evidence="2" id="KW-1185">Reference proteome</keyword>
<proteinExistence type="predicted"/>
<dbReference type="EMBL" id="JAKGAS010000003">
    <property type="protein sequence ID" value="MCF2947894.1"/>
    <property type="molecule type" value="Genomic_DNA"/>
</dbReference>
<dbReference type="Pfam" id="PF06348">
    <property type="entry name" value="DUF1059"/>
    <property type="match status" value="1"/>
</dbReference>
<dbReference type="RefSeq" id="WP_235311424.1">
    <property type="nucleotide sequence ID" value="NZ_JAKGAS010000003.1"/>
</dbReference>
<comment type="caution">
    <text evidence="1">The sequence shown here is derived from an EMBL/GenBank/DDBJ whole genome shotgun (WGS) entry which is preliminary data.</text>
</comment>
<gene>
    <name evidence="1" type="ORF">L0668_07240</name>
</gene>
<protein>
    <submittedName>
        <fullName evidence="1">DUF1059 domain-containing protein</fullName>
    </submittedName>
</protein>
<dbReference type="Proteomes" id="UP001521137">
    <property type="component" value="Unassembled WGS sequence"/>
</dbReference>
<sequence>MKTMTCKQLGGVCDLAFSAETFEEIVTQSKIHGMQMFQLQDPQHMAAMAKVQALMANPQAMQEFMDAKRAEFDALP</sequence>
<reference evidence="1 2" key="1">
    <citation type="submission" date="2022-01" db="EMBL/GenBank/DDBJ databases">
        <title>Paraglaciecola sp. G1-23.</title>
        <authorList>
            <person name="Jin M.S."/>
            <person name="Han D.M."/>
            <person name="Kim H.M."/>
            <person name="Jeon C.O."/>
        </authorList>
    </citation>
    <scope>NUCLEOTIDE SEQUENCE [LARGE SCALE GENOMIC DNA]</scope>
    <source>
        <strain evidence="1 2">G1-23</strain>
    </source>
</reference>
<accession>A0ABS9D4P0</accession>
<name>A0ABS9D4P0_9ALTE</name>
<evidence type="ECO:0000313" key="1">
    <source>
        <dbReference type="EMBL" id="MCF2947894.1"/>
    </source>
</evidence>
<dbReference type="InterPro" id="IPR009409">
    <property type="entry name" value="DUF1059"/>
</dbReference>
<evidence type="ECO:0000313" key="2">
    <source>
        <dbReference type="Proteomes" id="UP001521137"/>
    </source>
</evidence>